<organism evidence="8">
    <name type="scientific">marine sediment metagenome</name>
    <dbReference type="NCBI Taxonomy" id="412755"/>
    <lineage>
        <taxon>unclassified sequences</taxon>
        <taxon>metagenomes</taxon>
        <taxon>ecological metagenomes</taxon>
    </lineage>
</organism>
<dbReference type="EMBL" id="BART01013378">
    <property type="protein sequence ID" value="GAG76518.1"/>
    <property type="molecule type" value="Genomic_DNA"/>
</dbReference>
<keyword evidence="2" id="KW-1003">Cell membrane</keyword>
<evidence type="ECO:0000256" key="2">
    <source>
        <dbReference type="ARBA" id="ARBA00022475"/>
    </source>
</evidence>
<accession>X1AWG2</accession>
<evidence type="ECO:0000313" key="8">
    <source>
        <dbReference type="EMBL" id="GAG76518.1"/>
    </source>
</evidence>
<evidence type="ECO:0000256" key="1">
    <source>
        <dbReference type="ARBA" id="ARBA00004651"/>
    </source>
</evidence>
<keyword evidence="3 6" id="KW-0812">Transmembrane</keyword>
<dbReference type="Pfam" id="PF02554">
    <property type="entry name" value="CstA"/>
    <property type="match status" value="1"/>
</dbReference>
<dbReference type="InterPro" id="IPR003706">
    <property type="entry name" value="CstA_N"/>
</dbReference>
<evidence type="ECO:0000256" key="6">
    <source>
        <dbReference type="SAM" id="Phobius"/>
    </source>
</evidence>
<dbReference type="InterPro" id="IPR051605">
    <property type="entry name" value="CstA"/>
</dbReference>
<sequence>MGAAWLIIVSITVLAVGYILYGRYLARRYDLDPERATPANTKRDGVDYVPAKAP</sequence>
<keyword evidence="4 6" id="KW-1133">Transmembrane helix</keyword>
<dbReference type="PANTHER" id="PTHR30252:SF0">
    <property type="entry name" value="PEPTIDE TRANSPORTER CSTA"/>
    <property type="match status" value="1"/>
</dbReference>
<dbReference type="GO" id="GO:0005886">
    <property type="term" value="C:plasma membrane"/>
    <property type="evidence" value="ECO:0007669"/>
    <property type="project" value="UniProtKB-SubCell"/>
</dbReference>
<dbReference type="GO" id="GO:0009267">
    <property type="term" value="P:cellular response to starvation"/>
    <property type="evidence" value="ECO:0007669"/>
    <property type="project" value="InterPro"/>
</dbReference>
<evidence type="ECO:0000256" key="3">
    <source>
        <dbReference type="ARBA" id="ARBA00022692"/>
    </source>
</evidence>
<gene>
    <name evidence="8" type="ORF">S01H4_27384</name>
</gene>
<comment type="caution">
    <text evidence="8">The sequence shown here is derived from an EMBL/GenBank/DDBJ whole genome shotgun (WGS) entry which is preliminary data.</text>
</comment>
<feature type="domain" description="CstA N-terminal" evidence="7">
    <location>
        <begin position="3"/>
        <end position="53"/>
    </location>
</feature>
<proteinExistence type="predicted"/>
<evidence type="ECO:0000256" key="4">
    <source>
        <dbReference type="ARBA" id="ARBA00022989"/>
    </source>
</evidence>
<dbReference type="AlphaFoldDB" id="X1AWG2"/>
<name>X1AWG2_9ZZZZ</name>
<feature type="non-terminal residue" evidence="8">
    <location>
        <position position="54"/>
    </location>
</feature>
<evidence type="ECO:0000259" key="7">
    <source>
        <dbReference type="Pfam" id="PF02554"/>
    </source>
</evidence>
<keyword evidence="5 6" id="KW-0472">Membrane</keyword>
<feature type="transmembrane region" description="Helical" evidence="6">
    <location>
        <begin position="6"/>
        <end position="26"/>
    </location>
</feature>
<dbReference type="PANTHER" id="PTHR30252">
    <property type="entry name" value="INNER MEMBRANE PEPTIDE TRANSPORTER"/>
    <property type="match status" value="1"/>
</dbReference>
<evidence type="ECO:0000256" key="5">
    <source>
        <dbReference type="ARBA" id="ARBA00023136"/>
    </source>
</evidence>
<reference evidence="8" key="1">
    <citation type="journal article" date="2014" name="Front. Microbiol.">
        <title>High frequency of phylogenetically diverse reductive dehalogenase-homologous genes in deep subseafloor sedimentary metagenomes.</title>
        <authorList>
            <person name="Kawai M."/>
            <person name="Futagami T."/>
            <person name="Toyoda A."/>
            <person name="Takaki Y."/>
            <person name="Nishi S."/>
            <person name="Hori S."/>
            <person name="Arai W."/>
            <person name="Tsubouchi T."/>
            <person name="Morono Y."/>
            <person name="Uchiyama I."/>
            <person name="Ito T."/>
            <person name="Fujiyama A."/>
            <person name="Inagaki F."/>
            <person name="Takami H."/>
        </authorList>
    </citation>
    <scope>NUCLEOTIDE SEQUENCE</scope>
    <source>
        <strain evidence="8">Expedition CK06-06</strain>
    </source>
</reference>
<protein>
    <recommendedName>
        <fullName evidence="7">CstA N-terminal domain-containing protein</fullName>
    </recommendedName>
</protein>
<comment type="subcellular location">
    <subcellularLocation>
        <location evidence="1">Cell membrane</location>
        <topology evidence="1">Multi-pass membrane protein</topology>
    </subcellularLocation>
</comment>